<proteinExistence type="predicted"/>
<keyword evidence="1" id="KW-1133">Transmembrane helix</keyword>
<protein>
    <submittedName>
        <fullName evidence="3">Protein NnrT</fullName>
    </submittedName>
</protein>
<dbReference type="RefSeq" id="WP_075777012.1">
    <property type="nucleotide sequence ID" value="NZ_CP019437.1"/>
</dbReference>
<feature type="signal peptide" evidence="2">
    <location>
        <begin position="1"/>
        <end position="17"/>
    </location>
</feature>
<keyword evidence="1" id="KW-0812">Transmembrane</keyword>
<feature type="transmembrane region" description="Helical" evidence="1">
    <location>
        <begin position="33"/>
        <end position="55"/>
    </location>
</feature>
<evidence type="ECO:0000313" key="3">
    <source>
        <dbReference type="EMBL" id="AQS48635.1"/>
    </source>
</evidence>
<sequence>MRKLTLLLALAPLTAQAASFDRPIPQAQSATAEFWFALAALALVAALAVVARVVARR</sequence>
<keyword evidence="4" id="KW-1185">Reference proteome</keyword>
<keyword evidence="2" id="KW-0732">Signal</keyword>
<gene>
    <name evidence="3" type="ORF">BMG03_13145</name>
</gene>
<name>A0ABM6IIP8_9RHOB</name>
<reference evidence="3 4" key="1">
    <citation type="submission" date="2017-01" db="EMBL/GenBank/DDBJ databases">
        <title>The complete genome sequence of a sulfur-oxidizing marine bacterium Thioclava sp. 25B10_4T.</title>
        <authorList>
            <person name="Liu Y."/>
            <person name="Lai Q."/>
            <person name="Shao Z."/>
        </authorList>
    </citation>
    <scope>NUCLEOTIDE SEQUENCE [LARGE SCALE GENOMIC DNA]</scope>
    <source>
        <strain evidence="3 4">25B10_4</strain>
    </source>
</reference>
<keyword evidence="1" id="KW-0472">Membrane</keyword>
<evidence type="ECO:0000256" key="1">
    <source>
        <dbReference type="SAM" id="Phobius"/>
    </source>
</evidence>
<dbReference type="Proteomes" id="UP000185622">
    <property type="component" value="Chromosome"/>
</dbReference>
<evidence type="ECO:0000256" key="2">
    <source>
        <dbReference type="SAM" id="SignalP"/>
    </source>
</evidence>
<organism evidence="3 4">
    <name type="scientific">Thioclava nitratireducens</name>
    <dbReference type="NCBI Taxonomy" id="1915078"/>
    <lineage>
        <taxon>Bacteria</taxon>
        <taxon>Pseudomonadati</taxon>
        <taxon>Pseudomonadota</taxon>
        <taxon>Alphaproteobacteria</taxon>
        <taxon>Rhodobacterales</taxon>
        <taxon>Paracoccaceae</taxon>
        <taxon>Thioclava</taxon>
    </lineage>
</organism>
<dbReference type="EMBL" id="CP019437">
    <property type="protein sequence ID" value="AQS48635.1"/>
    <property type="molecule type" value="Genomic_DNA"/>
</dbReference>
<feature type="chain" id="PRO_5045273777" evidence="2">
    <location>
        <begin position="18"/>
        <end position="57"/>
    </location>
</feature>
<evidence type="ECO:0000313" key="4">
    <source>
        <dbReference type="Proteomes" id="UP000185622"/>
    </source>
</evidence>
<accession>A0ABM6IIP8</accession>